<dbReference type="RefSeq" id="WP_207366743.1">
    <property type="nucleotide sequence ID" value="NZ_JAFMYV010000013.1"/>
</dbReference>
<evidence type="ECO:0000313" key="1">
    <source>
        <dbReference type="EMBL" id="MBO0939207.1"/>
    </source>
</evidence>
<dbReference type="EMBL" id="JAFMYV010000013">
    <property type="protein sequence ID" value="MBO0939207.1"/>
    <property type="molecule type" value="Genomic_DNA"/>
</dbReference>
<protein>
    <submittedName>
        <fullName evidence="1">Uncharacterized protein</fullName>
    </submittedName>
</protein>
<dbReference type="Proteomes" id="UP000664034">
    <property type="component" value="Unassembled WGS sequence"/>
</dbReference>
<evidence type="ECO:0000313" key="2">
    <source>
        <dbReference type="Proteomes" id="UP000664034"/>
    </source>
</evidence>
<organism evidence="1 2">
    <name type="scientific">Fibrella rubiginis</name>
    <dbReference type="NCBI Taxonomy" id="2817060"/>
    <lineage>
        <taxon>Bacteria</taxon>
        <taxon>Pseudomonadati</taxon>
        <taxon>Bacteroidota</taxon>
        <taxon>Cytophagia</taxon>
        <taxon>Cytophagales</taxon>
        <taxon>Spirosomataceae</taxon>
        <taxon>Fibrella</taxon>
    </lineage>
</organism>
<gene>
    <name evidence="1" type="ORF">J2I47_21810</name>
</gene>
<keyword evidence="2" id="KW-1185">Reference proteome</keyword>
<reference evidence="1" key="1">
    <citation type="submission" date="2021-03" db="EMBL/GenBank/DDBJ databases">
        <title>Fibrella sp. HMF5335 genome sequencing and assembly.</title>
        <authorList>
            <person name="Kang H."/>
            <person name="Kim H."/>
            <person name="Bae S."/>
            <person name="Joh K."/>
        </authorList>
    </citation>
    <scope>NUCLEOTIDE SEQUENCE</scope>
    <source>
        <strain evidence="1">HMF5335</strain>
    </source>
</reference>
<dbReference type="AlphaFoldDB" id="A0A939GHD9"/>
<comment type="caution">
    <text evidence="1">The sequence shown here is derived from an EMBL/GenBank/DDBJ whole genome shotgun (WGS) entry which is preliminary data.</text>
</comment>
<accession>A0A939GHD9</accession>
<name>A0A939GHD9_9BACT</name>
<sequence length="134" mass="15566">MVVNWKQCQTYEEARHFRNCIYLHEWGGKPFYWGKIHNIFFGGHMRTREGFRASGRYNAGYKHWIEGCLRHGASLYLGQITTDDVFTIDEVENHLIAAFPSEMNVKHIVGGREIVLVHVGDVPVCILEKMEEAR</sequence>
<proteinExistence type="predicted"/>